<dbReference type="Gene3D" id="2.60.120.290">
    <property type="entry name" value="Spermadhesin, CUB domain"/>
    <property type="match status" value="1"/>
</dbReference>
<dbReference type="STRING" id="299467.A0A443SDB0"/>
<sequence>MHNAYGYFATPGYPGFYPKLNCSWSIEADEGQTIQLSVLDADIKPPKVVELVKQRGYGNYQPRTVCIDALTASEETGKLFTICGNSLQNLQTIRTESNRLNISFESSDFSPTRGVLLRYFDSNCVHVSVEGCQTLPAPRKGHLVYRNGSQALYTCCKNHVFEDTKELTKYLYCLHGVQWNATLTQCIRK</sequence>
<keyword evidence="4" id="KW-0378">Hydrolase</keyword>
<evidence type="ECO:0000313" key="4">
    <source>
        <dbReference type="EMBL" id="RWS25506.1"/>
    </source>
</evidence>
<protein>
    <submittedName>
        <fullName evidence="4">Mannan-binding lectin serine protease 2-like protein</fullName>
    </submittedName>
</protein>
<dbReference type="SUPFAM" id="SSF57535">
    <property type="entry name" value="Complement control module/SCR domain"/>
    <property type="match status" value="1"/>
</dbReference>
<dbReference type="InterPro" id="IPR035914">
    <property type="entry name" value="Sperma_CUB_dom_sf"/>
</dbReference>
<keyword evidence="5" id="KW-1185">Reference proteome</keyword>
<evidence type="ECO:0000259" key="3">
    <source>
        <dbReference type="PROSITE" id="PS01180"/>
    </source>
</evidence>
<feature type="domain" description="CUB" evidence="3">
    <location>
        <begin position="1"/>
        <end position="122"/>
    </location>
</feature>
<gene>
    <name evidence="4" type="ORF">B4U80_04048</name>
</gene>
<dbReference type="EMBL" id="NCKV01003637">
    <property type="protein sequence ID" value="RWS25506.1"/>
    <property type="molecule type" value="Genomic_DNA"/>
</dbReference>
<comment type="caution">
    <text evidence="2">Lacks conserved residue(s) required for the propagation of feature annotation.</text>
</comment>
<dbReference type="GO" id="GO:0006508">
    <property type="term" value="P:proteolysis"/>
    <property type="evidence" value="ECO:0007669"/>
    <property type="project" value="UniProtKB-KW"/>
</dbReference>
<dbReference type="Proteomes" id="UP000288716">
    <property type="component" value="Unassembled WGS sequence"/>
</dbReference>
<accession>A0A443SDB0</accession>
<dbReference type="VEuPathDB" id="VectorBase:LDEU006534"/>
<dbReference type="InterPro" id="IPR052129">
    <property type="entry name" value="Spermadhesin-Link_domain"/>
</dbReference>
<dbReference type="SUPFAM" id="SSF49854">
    <property type="entry name" value="Spermadhesin, CUB domain"/>
    <property type="match status" value="1"/>
</dbReference>
<keyword evidence="4" id="KW-0645">Protease</keyword>
<dbReference type="PROSITE" id="PS01180">
    <property type="entry name" value="CUB"/>
    <property type="match status" value="1"/>
</dbReference>
<feature type="non-terminal residue" evidence="4">
    <location>
        <position position="189"/>
    </location>
</feature>
<keyword evidence="1 2" id="KW-1015">Disulfide bond</keyword>
<organism evidence="4 5">
    <name type="scientific">Leptotrombidium deliense</name>
    <dbReference type="NCBI Taxonomy" id="299467"/>
    <lineage>
        <taxon>Eukaryota</taxon>
        <taxon>Metazoa</taxon>
        <taxon>Ecdysozoa</taxon>
        <taxon>Arthropoda</taxon>
        <taxon>Chelicerata</taxon>
        <taxon>Arachnida</taxon>
        <taxon>Acari</taxon>
        <taxon>Acariformes</taxon>
        <taxon>Trombidiformes</taxon>
        <taxon>Prostigmata</taxon>
        <taxon>Anystina</taxon>
        <taxon>Parasitengona</taxon>
        <taxon>Trombiculoidea</taxon>
        <taxon>Trombiculidae</taxon>
        <taxon>Leptotrombidium</taxon>
    </lineage>
</organism>
<dbReference type="CDD" id="cd00041">
    <property type="entry name" value="CUB"/>
    <property type="match status" value="1"/>
</dbReference>
<reference evidence="4 5" key="1">
    <citation type="journal article" date="2018" name="Gigascience">
        <title>Genomes of trombidid mites reveal novel predicted allergens and laterally-transferred genes associated with secondary metabolism.</title>
        <authorList>
            <person name="Dong X."/>
            <person name="Chaisiri K."/>
            <person name="Xia D."/>
            <person name="Armstrong S.D."/>
            <person name="Fang Y."/>
            <person name="Donnelly M.J."/>
            <person name="Kadowaki T."/>
            <person name="McGarry J.W."/>
            <person name="Darby A.C."/>
            <person name="Makepeace B.L."/>
        </authorList>
    </citation>
    <scope>NUCLEOTIDE SEQUENCE [LARGE SCALE GENOMIC DNA]</scope>
    <source>
        <strain evidence="4">UoL-UT</strain>
    </source>
</reference>
<feature type="disulfide bond" evidence="2">
    <location>
        <begin position="66"/>
        <end position="83"/>
    </location>
</feature>
<dbReference type="GO" id="GO:0008233">
    <property type="term" value="F:peptidase activity"/>
    <property type="evidence" value="ECO:0007669"/>
    <property type="project" value="UniProtKB-KW"/>
</dbReference>
<proteinExistence type="predicted"/>
<dbReference type="OrthoDB" id="6431754at2759"/>
<dbReference type="PANTHER" id="PTHR46908:SF8">
    <property type="entry name" value="C-TYPE LECTIN DOMAIN-CONTAINING PROTEIN"/>
    <property type="match status" value="1"/>
</dbReference>
<dbReference type="Pfam" id="PF00431">
    <property type="entry name" value="CUB"/>
    <property type="match status" value="1"/>
</dbReference>
<dbReference type="AlphaFoldDB" id="A0A443SDB0"/>
<evidence type="ECO:0000256" key="2">
    <source>
        <dbReference type="PROSITE-ProRule" id="PRU00059"/>
    </source>
</evidence>
<evidence type="ECO:0000256" key="1">
    <source>
        <dbReference type="ARBA" id="ARBA00023157"/>
    </source>
</evidence>
<name>A0A443SDB0_9ACAR</name>
<dbReference type="InterPro" id="IPR000859">
    <property type="entry name" value="CUB_dom"/>
</dbReference>
<evidence type="ECO:0000313" key="5">
    <source>
        <dbReference type="Proteomes" id="UP000288716"/>
    </source>
</evidence>
<dbReference type="PANTHER" id="PTHR46908">
    <property type="entry name" value="CUBILIN-LIKE PROTEIN"/>
    <property type="match status" value="1"/>
</dbReference>
<comment type="caution">
    <text evidence="4">The sequence shown here is derived from an EMBL/GenBank/DDBJ whole genome shotgun (WGS) entry which is preliminary data.</text>
</comment>
<dbReference type="InterPro" id="IPR035976">
    <property type="entry name" value="Sushi/SCR/CCP_sf"/>
</dbReference>